<proteinExistence type="inferred from homology"/>
<feature type="compositionally biased region" description="Basic and acidic residues" evidence="10">
    <location>
        <begin position="315"/>
        <end position="328"/>
    </location>
</feature>
<evidence type="ECO:0000256" key="4">
    <source>
        <dbReference type="ARBA" id="ARBA00022741"/>
    </source>
</evidence>
<comment type="similarity">
    <text evidence="9">Belongs to the ABC transporter superfamily. Drug exporter-1 (DrugE1) (TC 3.A.1.105) family.</text>
</comment>
<evidence type="ECO:0000256" key="10">
    <source>
        <dbReference type="SAM" id="MobiDB-lite"/>
    </source>
</evidence>
<reference evidence="13" key="1">
    <citation type="submission" date="2016-06" db="EMBL/GenBank/DDBJ databases">
        <authorList>
            <person name="Varghese N."/>
        </authorList>
    </citation>
    <scope>NUCLEOTIDE SEQUENCE [LARGE SCALE GENOMIC DNA]</scope>
    <source>
        <strain evidence="13">DSM 45555</strain>
    </source>
</reference>
<dbReference type="InterPro" id="IPR005894">
    <property type="entry name" value="DrrA"/>
</dbReference>
<evidence type="ECO:0000313" key="13">
    <source>
        <dbReference type="Proteomes" id="UP000198551"/>
    </source>
</evidence>
<dbReference type="AlphaFoldDB" id="A0A1C4VH35"/>
<accession>A0A1C4VH35</accession>
<dbReference type="SMART" id="SM00382">
    <property type="entry name" value="AAA"/>
    <property type="match status" value="1"/>
</dbReference>
<dbReference type="PROSITE" id="PS50893">
    <property type="entry name" value="ABC_TRANSPORTER_2"/>
    <property type="match status" value="1"/>
</dbReference>
<dbReference type="Proteomes" id="UP000198551">
    <property type="component" value="Unassembled WGS sequence"/>
</dbReference>
<feature type="region of interest" description="Disordered" evidence="10">
    <location>
        <begin position="308"/>
        <end position="328"/>
    </location>
</feature>
<dbReference type="GO" id="GO:0046677">
    <property type="term" value="P:response to antibiotic"/>
    <property type="evidence" value="ECO:0007669"/>
    <property type="project" value="UniProtKB-KW"/>
</dbReference>
<evidence type="ECO:0000256" key="8">
    <source>
        <dbReference type="ARBA" id="ARBA00023251"/>
    </source>
</evidence>
<dbReference type="Gene3D" id="3.40.50.300">
    <property type="entry name" value="P-loop containing nucleotide triphosphate hydrolases"/>
    <property type="match status" value="1"/>
</dbReference>
<dbReference type="GO" id="GO:0016887">
    <property type="term" value="F:ATP hydrolysis activity"/>
    <property type="evidence" value="ECO:0007669"/>
    <property type="project" value="InterPro"/>
</dbReference>
<evidence type="ECO:0000256" key="5">
    <source>
        <dbReference type="ARBA" id="ARBA00022840"/>
    </source>
</evidence>
<organism evidence="12 13">
    <name type="scientific">Micromonospora marina</name>
    <dbReference type="NCBI Taxonomy" id="307120"/>
    <lineage>
        <taxon>Bacteria</taxon>
        <taxon>Bacillati</taxon>
        <taxon>Actinomycetota</taxon>
        <taxon>Actinomycetes</taxon>
        <taxon>Micromonosporales</taxon>
        <taxon>Micromonosporaceae</taxon>
        <taxon>Micromonospora</taxon>
    </lineage>
</organism>
<comment type="subcellular location">
    <subcellularLocation>
        <location evidence="1">Cell membrane</location>
        <topology evidence="1">Peripheral membrane protein</topology>
        <orientation evidence="1">Cytoplasmic side</orientation>
    </subcellularLocation>
</comment>
<sequence length="328" mass="34639">MANAIVADGLRRQFDKVTALDGLDLVVPEGTITGILGPNGAGKSTAVRLLTTLLAPTGGRAEVAGFDVVTQAAEVRRVISLSGQHAAVDENLSGFENLEMLGRLLHLGSRRSRQRADELLQRFDLVDAAGRRAKEYSGGMRRRLDLAAALIRTPRVLFLDEPTTGLDTRSRTALWDTIGELVSGGMTLLLTTQYLEEADRLADQIVVIDHGRVVADGTPDELKRRVSGTSLEITVGPDADLTAAQAVLTSLGTGPASVDEAAGRISVPAGDGVDTLLAGVRLLRQAGIPVRDAALRTATLDDVFLALTGGPGPRTGDEPVKETVEEKQ</sequence>
<evidence type="ECO:0000256" key="3">
    <source>
        <dbReference type="ARBA" id="ARBA00022475"/>
    </source>
</evidence>
<evidence type="ECO:0000259" key="11">
    <source>
        <dbReference type="PROSITE" id="PS50893"/>
    </source>
</evidence>
<dbReference type="EMBL" id="FMCV01000003">
    <property type="protein sequence ID" value="SCE83292.1"/>
    <property type="molecule type" value="Genomic_DNA"/>
</dbReference>
<keyword evidence="8" id="KW-0046">Antibiotic resistance</keyword>
<dbReference type="RefSeq" id="WP_091042479.1">
    <property type="nucleotide sequence ID" value="NZ_FMCV01000003.1"/>
</dbReference>
<dbReference type="GO" id="GO:0005524">
    <property type="term" value="F:ATP binding"/>
    <property type="evidence" value="ECO:0007669"/>
    <property type="project" value="UniProtKB-KW"/>
</dbReference>
<dbReference type="PANTHER" id="PTHR42711">
    <property type="entry name" value="ABC TRANSPORTER ATP-BINDING PROTEIN"/>
    <property type="match status" value="1"/>
</dbReference>
<evidence type="ECO:0000256" key="2">
    <source>
        <dbReference type="ARBA" id="ARBA00022448"/>
    </source>
</evidence>
<keyword evidence="2" id="KW-0813">Transport</keyword>
<evidence type="ECO:0000256" key="1">
    <source>
        <dbReference type="ARBA" id="ARBA00004413"/>
    </source>
</evidence>
<keyword evidence="3" id="KW-1003">Cell membrane</keyword>
<feature type="domain" description="ABC transporter" evidence="11">
    <location>
        <begin position="5"/>
        <end position="235"/>
    </location>
</feature>
<keyword evidence="13" id="KW-1185">Reference proteome</keyword>
<dbReference type="GO" id="GO:0043215">
    <property type="term" value="P:daunorubicin transport"/>
    <property type="evidence" value="ECO:0007669"/>
    <property type="project" value="InterPro"/>
</dbReference>
<evidence type="ECO:0000256" key="6">
    <source>
        <dbReference type="ARBA" id="ARBA00022967"/>
    </source>
</evidence>
<dbReference type="InterPro" id="IPR027417">
    <property type="entry name" value="P-loop_NTPase"/>
</dbReference>
<dbReference type="GO" id="GO:0005886">
    <property type="term" value="C:plasma membrane"/>
    <property type="evidence" value="ECO:0007669"/>
    <property type="project" value="UniProtKB-SubCell"/>
</dbReference>
<dbReference type="InterPro" id="IPR050763">
    <property type="entry name" value="ABC_transporter_ATP-binding"/>
</dbReference>
<protein>
    <submittedName>
        <fullName evidence="12">ABC-2 type transport system ATP-binding protein</fullName>
    </submittedName>
</protein>
<dbReference type="InterPro" id="IPR017871">
    <property type="entry name" value="ABC_transporter-like_CS"/>
</dbReference>
<dbReference type="SUPFAM" id="SSF52540">
    <property type="entry name" value="P-loop containing nucleoside triphosphate hydrolases"/>
    <property type="match status" value="1"/>
</dbReference>
<dbReference type="InterPro" id="IPR003593">
    <property type="entry name" value="AAA+_ATPase"/>
</dbReference>
<keyword evidence="7" id="KW-0472">Membrane</keyword>
<dbReference type="PROSITE" id="PS00211">
    <property type="entry name" value="ABC_TRANSPORTER_1"/>
    <property type="match status" value="1"/>
</dbReference>
<dbReference type="NCBIfam" id="TIGR01188">
    <property type="entry name" value="drrA"/>
    <property type="match status" value="1"/>
</dbReference>
<keyword evidence="6" id="KW-1278">Translocase</keyword>
<evidence type="ECO:0000256" key="9">
    <source>
        <dbReference type="ARBA" id="ARBA00049985"/>
    </source>
</evidence>
<evidence type="ECO:0000313" key="12">
    <source>
        <dbReference type="EMBL" id="SCE83292.1"/>
    </source>
</evidence>
<dbReference type="InterPro" id="IPR003439">
    <property type="entry name" value="ABC_transporter-like_ATP-bd"/>
</dbReference>
<name>A0A1C4VH35_9ACTN</name>
<dbReference type="Pfam" id="PF00005">
    <property type="entry name" value="ABC_tran"/>
    <property type="match status" value="1"/>
</dbReference>
<dbReference type="GO" id="GO:1900753">
    <property type="term" value="P:doxorubicin transport"/>
    <property type="evidence" value="ECO:0007669"/>
    <property type="project" value="InterPro"/>
</dbReference>
<evidence type="ECO:0000256" key="7">
    <source>
        <dbReference type="ARBA" id="ARBA00023136"/>
    </source>
</evidence>
<gene>
    <name evidence="12" type="ORF">GA0070215_103166</name>
</gene>
<dbReference type="PANTHER" id="PTHR42711:SF19">
    <property type="entry name" value="DOXORUBICIN RESISTANCE ATP-BINDING PROTEIN DRRA"/>
    <property type="match status" value="1"/>
</dbReference>
<keyword evidence="5 12" id="KW-0067">ATP-binding</keyword>
<keyword evidence="4" id="KW-0547">Nucleotide-binding</keyword>